<evidence type="ECO:0000256" key="4">
    <source>
        <dbReference type="HAMAP-Rule" id="MF_00695"/>
    </source>
</evidence>
<accession>A0AA51X7P9</accession>
<dbReference type="RefSeq" id="WP_309203304.1">
    <property type="nucleotide sequence ID" value="NZ_CP133548.1"/>
</dbReference>
<dbReference type="KEGG" id="plei:Q9312_04130"/>
<dbReference type="Gene3D" id="1.10.3890.10">
    <property type="entry name" value="HflD-like"/>
    <property type="match status" value="1"/>
</dbReference>
<keyword evidence="2 4" id="KW-0963">Cytoplasm</keyword>
<keyword evidence="3 4" id="KW-0472">Membrane</keyword>
<dbReference type="HAMAP" id="MF_00695">
    <property type="entry name" value="HflD_protein"/>
    <property type="match status" value="1"/>
</dbReference>
<dbReference type="GO" id="GO:0005886">
    <property type="term" value="C:plasma membrane"/>
    <property type="evidence" value="ECO:0007669"/>
    <property type="project" value="UniProtKB-SubCell"/>
</dbReference>
<evidence type="ECO:0000256" key="3">
    <source>
        <dbReference type="ARBA" id="ARBA00023136"/>
    </source>
</evidence>
<dbReference type="Pfam" id="PF04356">
    <property type="entry name" value="DUF489"/>
    <property type="match status" value="1"/>
</dbReference>
<evidence type="ECO:0000256" key="1">
    <source>
        <dbReference type="ARBA" id="ARBA00022475"/>
    </source>
</evidence>
<sequence>MDDIVLTLAAIAQSVQQVQKVAWKGQMDDADALPLIKSIFTLDTDSVVDLYSGSASLTNGLRALRAQLNASNEERDAEFGRYMANIFTLQKQFMKNAEVQQILSSRIEHSRRLLDYDDIMSANMMASLADCYSQSISQLPLRVQVQGNPAILENKMNQDKIRALLLAAVRASVLWRQVGGKKRQFIFNRKQICDTANKLLTQPIFE</sequence>
<keyword evidence="6" id="KW-1185">Reference proteome</keyword>
<dbReference type="AlphaFoldDB" id="A0AA51X7P9"/>
<reference evidence="5 6" key="1">
    <citation type="submission" date="2023-08" db="EMBL/GenBank/DDBJ databases">
        <title>Pleionea litopenaei sp. nov., isolated from stomach of juvenile Litopenaeus vannamei.</title>
        <authorList>
            <person name="Rho A.M."/>
            <person name="Hwang C.Y."/>
        </authorList>
    </citation>
    <scope>NUCLEOTIDE SEQUENCE [LARGE SCALE GENOMIC DNA]</scope>
    <source>
        <strain evidence="5 6">HL-JVS1</strain>
    </source>
</reference>
<dbReference type="NCBIfam" id="NF001246">
    <property type="entry name" value="PRK00218.1-2"/>
    <property type="match status" value="1"/>
</dbReference>
<protein>
    <recommendedName>
        <fullName evidence="4">High frequency lysogenization protein HflD homolog</fullName>
    </recommendedName>
</protein>
<dbReference type="GO" id="GO:0005737">
    <property type="term" value="C:cytoplasm"/>
    <property type="evidence" value="ECO:0007669"/>
    <property type="project" value="UniProtKB-SubCell"/>
</dbReference>
<name>A0AA51X7P9_9GAMM</name>
<proteinExistence type="inferred from homology"/>
<keyword evidence="1 4" id="KW-1003">Cell membrane</keyword>
<dbReference type="InterPro" id="IPR007451">
    <property type="entry name" value="HflD"/>
</dbReference>
<gene>
    <name evidence="4 5" type="primary">hflD</name>
    <name evidence="5" type="ORF">Q9312_04130</name>
</gene>
<dbReference type="InterPro" id="IPR035932">
    <property type="entry name" value="HflD-like_sf"/>
</dbReference>
<organism evidence="5 6">
    <name type="scientific">Pleionea litopenaei</name>
    <dbReference type="NCBI Taxonomy" id="3070815"/>
    <lineage>
        <taxon>Bacteria</taxon>
        <taxon>Pseudomonadati</taxon>
        <taxon>Pseudomonadota</taxon>
        <taxon>Gammaproteobacteria</taxon>
        <taxon>Oceanospirillales</taxon>
        <taxon>Pleioneaceae</taxon>
        <taxon>Pleionea</taxon>
    </lineage>
</organism>
<evidence type="ECO:0000313" key="5">
    <source>
        <dbReference type="EMBL" id="WMS88106.1"/>
    </source>
</evidence>
<comment type="similarity">
    <text evidence="4">Belongs to the HflD family.</text>
</comment>
<comment type="subcellular location">
    <subcellularLocation>
        <location evidence="4">Cytoplasm</location>
    </subcellularLocation>
    <subcellularLocation>
        <location evidence="4">Cell membrane</location>
        <topology evidence="4">Peripheral membrane protein</topology>
        <orientation evidence="4">Cytoplasmic side</orientation>
    </subcellularLocation>
</comment>
<dbReference type="Proteomes" id="UP001239782">
    <property type="component" value="Chromosome"/>
</dbReference>
<dbReference type="PANTHER" id="PTHR38100:SF1">
    <property type="entry name" value="HIGH FREQUENCY LYSOGENIZATION PROTEIN HFLD"/>
    <property type="match status" value="1"/>
</dbReference>
<dbReference type="SUPFAM" id="SSF101322">
    <property type="entry name" value="YcfC-like"/>
    <property type="match status" value="1"/>
</dbReference>
<evidence type="ECO:0000313" key="6">
    <source>
        <dbReference type="Proteomes" id="UP001239782"/>
    </source>
</evidence>
<dbReference type="PANTHER" id="PTHR38100">
    <property type="entry name" value="HIGH FREQUENCY LYSOGENIZATION PROTEIN HFLD"/>
    <property type="match status" value="1"/>
</dbReference>
<evidence type="ECO:0000256" key="2">
    <source>
        <dbReference type="ARBA" id="ARBA00022490"/>
    </source>
</evidence>
<dbReference type="EMBL" id="CP133548">
    <property type="protein sequence ID" value="WMS88106.1"/>
    <property type="molecule type" value="Genomic_DNA"/>
</dbReference>